<gene>
    <name evidence="1" type="ORF">NDU88_002472</name>
</gene>
<keyword evidence="2" id="KW-1185">Reference proteome</keyword>
<sequence length="113" mass="12873">MLRQLALDKTTLHQLCLEEAHRFWMTSARKVYEWGDKLRKPVLAGHMREWVCLACETINPLMMDLPLLHLTSAYRVTLDQAFKLDEFGKALVDLSAGKTPGQLSGGILLEFET</sequence>
<dbReference type="EMBL" id="JANPWB010000005">
    <property type="protein sequence ID" value="KAJ1185682.1"/>
    <property type="molecule type" value="Genomic_DNA"/>
</dbReference>
<accession>A0AAV7U9T9</accession>
<dbReference type="Proteomes" id="UP001066276">
    <property type="component" value="Chromosome 3_1"/>
</dbReference>
<reference evidence="1" key="1">
    <citation type="journal article" date="2022" name="bioRxiv">
        <title>Sequencing and chromosome-scale assembly of the giantPleurodeles waltlgenome.</title>
        <authorList>
            <person name="Brown T."/>
            <person name="Elewa A."/>
            <person name="Iarovenko S."/>
            <person name="Subramanian E."/>
            <person name="Araus A.J."/>
            <person name="Petzold A."/>
            <person name="Susuki M."/>
            <person name="Suzuki K.-i.T."/>
            <person name="Hayashi T."/>
            <person name="Toyoda A."/>
            <person name="Oliveira C."/>
            <person name="Osipova E."/>
            <person name="Leigh N.D."/>
            <person name="Simon A."/>
            <person name="Yun M.H."/>
        </authorList>
    </citation>
    <scope>NUCLEOTIDE SEQUENCE</scope>
    <source>
        <strain evidence="1">20211129_DDA</strain>
        <tissue evidence="1">Liver</tissue>
    </source>
</reference>
<dbReference type="AlphaFoldDB" id="A0AAV7U9T9"/>
<comment type="caution">
    <text evidence="1">The sequence shown here is derived from an EMBL/GenBank/DDBJ whole genome shotgun (WGS) entry which is preliminary data.</text>
</comment>
<organism evidence="1 2">
    <name type="scientific">Pleurodeles waltl</name>
    <name type="common">Iberian ribbed newt</name>
    <dbReference type="NCBI Taxonomy" id="8319"/>
    <lineage>
        <taxon>Eukaryota</taxon>
        <taxon>Metazoa</taxon>
        <taxon>Chordata</taxon>
        <taxon>Craniata</taxon>
        <taxon>Vertebrata</taxon>
        <taxon>Euteleostomi</taxon>
        <taxon>Amphibia</taxon>
        <taxon>Batrachia</taxon>
        <taxon>Caudata</taxon>
        <taxon>Salamandroidea</taxon>
        <taxon>Salamandridae</taxon>
        <taxon>Pleurodelinae</taxon>
        <taxon>Pleurodeles</taxon>
    </lineage>
</organism>
<evidence type="ECO:0000313" key="1">
    <source>
        <dbReference type="EMBL" id="KAJ1185682.1"/>
    </source>
</evidence>
<name>A0AAV7U9T9_PLEWA</name>
<proteinExistence type="predicted"/>
<protein>
    <submittedName>
        <fullName evidence="1">Uncharacterized protein</fullName>
    </submittedName>
</protein>
<evidence type="ECO:0000313" key="2">
    <source>
        <dbReference type="Proteomes" id="UP001066276"/>
    </source>
</evidence>